<proteinExistence type="predicted"/>
<evidence type="ECO:0000313" key="2">
    <source>
        <dbReference type="Proteomes" id="UP001491310"/>
    </source>
</evidence>
<evidence type="ECO:0000313" key="1">
    <source>
        <dbReference type="EMBL" id="KAK9919101.1"/>
    </source>
</evidence>
<dbReference type="EMBL" id="JALJOT010000001">
    <property type="protein sequence ID" value="KAK9919101.1"/>
    <property type="molecule type" value="Genomic_DNA"/>
</dbReference>
<gene>
    <name evidence="1" type="ORF">WJX75_009414</name>
</gene>
<name>A0ABR2Z607_9CHLO</name>
<protein>
    <recommendedName>
        <fullName evidence="3">RNI-like protein</fullName>
    </recommendedName>
</protein>
<dbReference type="Proteomes" id="UP001491310">
    <property type="component" value="Unassembled WGS sequence"/>
</dbReference>
<evidence type="ECO:0008006" key="3">
    <source>
        <dbReference type="Google" id="ProtNLM"/>
    </source>
</evidence>
<comment type="caution">
    <text evidence="1">The sequence shown here is derived from an EMBL/GenBank/DDBJ whole genome shotgun (WGS) entry which is preliminary data.</text>
</comment>
<organism evidence="1 2">
    <name type="scientific">Coccomyxa subellipsoidea</name>
    <dbReference type="NCBI Taxonomy" id="248742"/>
    <lineage>
        <taxon>Eukaryota</taxon>
        <taxon>Viridiplantae</taxon>
        <taxon>Chlorophyta</taxon>
        <taxon>core chlorophytes</taxon>
        <taxon>Trebouxiophyceae</taxon>
        <taxon>Trebouxiophyceae incertae sedis</taxon>
        <taxon>Coccomyxaceae</taxon>
        <taxon>Coccomyxa</taxon>
    </lineage>
</organism>
<reference evidence="1 2" key="1">
    <citation type="journal article" date="2024" name="Nat. Commun.">
        <title>Phylogenomics reveals the evolutionary origins of lichenization in chlorophyte algae.</title>
        <authorList>
            <person name="Puginier C."/>
            <person name="Libourel C."/>
            <person name="Otte J."/>
            <person name="Skaloud P."/>
            <person name="Haon M."/>
            <person name="Grisel S."/>
            <person name="Petersen M."/>
            <person name="Berrin J.G."/>
            <person name="Delaux P.M."/>
            <person name="Dal Grande F."/>
            <person name="Keller J."/>
        </authorList>
    </citation>
    <scope>NUCLEOTIDE SEQUENCE [LARGE SCALE GENOMIC DNA]</scope>
    <source>
        <strain evidence="1 2">SAG 216-7</strain>
    </source>
</reference>
<keyword evidence="2" id="KW-1185">Reference proteome</keyword>
<accession>A0ABR2Z607</accession>
<sequence length="267" mass="30065">MNRAREKYAMENWDNDTASQACCRIRIWALFLVAHRVDDRNILAYLPLKHLELDFVCMNLHGGFEDLGRMTLLETLTCNGPGNVRCVIESTTTRAMSQELWGEVWRQVHHIAEYCSTIDWVKASGASLEVSKVQPSIFCICPNNMEALSWLSRHSNEAKVLELEYFGSEQQTDELVPHFLTLAAGLTTLQALHLVARCFDDISILTQMPLRHLELKAARFTDQRGFYMLGCLPSLETLAIQVHGKEAKLPGLDLSGCARLRVCALAG</sequence>